<feature type="region of interest" description="Disordered" evidence="1">
    <location>
        <begin position="564"/>
        <end position="628"/>
    </location>
</feature>
<feature type="region of interest" description="Disordered" evidence="1">
    <location>
        <begin position="57"/>
        <end position="76"/>
    </location>
</feature>
<evidence type="ECO:0000256" key="1">
    <source>
        <dbReference type="SAM" id="MobiDB-lite"/>
    </source>
</evidence>
<reference evidence="4" key="1">
    <citation type="journal article" date="2014" name="Proc. Natl. Acad. Sci. U.S.A.">
        <title>Extensive sampling of basidiomycete genomes demonstrates inadequacy of the white-rot/brown-rot paradigm for wood decay fungi.</title>
        <authorList>
            <person name="Riley R."/>
            <person name="Salamov A.A."/>
            <person name="Brown D.W."/>
            <person name="Nagy L.G."/>
            <person name="Floudas D."/>
            <person name="Held B.W."/>
            <person name="Levasseur A."/>
            <person name="Lombard V."/>
            <person name="Morin E."/>
            <person name="Otillar R."/>
            <person name="Lindquist E.A."/>
            <person name="Sun H."/>
            <person name="LaButti K.M."/>
            <person name="Schmutz J."/>
            <person name="Jabbour D."/>
            <person name="Luo H."/>
            <person name="Baker S.E."/>
            <person name="Pisabarro A.G."/>
            <person name="Walton J.D."/>
            <person name="Blanchette R.A."/>
            <person name="Henrissat B."/>
            <person name="Martin F."/>
            <person name="Cullen D."/>
            <person name="Hibbett D.S."/>
            <person name="Grigoriev I.V."/>
        </authorList>
    </citation>
    <scope>NUCLEOTIDE SEQUENCE [LARGE SCALE GENOMIC DNA]</scope>
    <source>
        <strain evidence="4">FD-172 SS1</strain>
    </source>
</reference>
<feature type="compositionally biased region" description="Pro residues" evidence="1">
    <location>
        <begin position="453"/>
        <end position="474"/>
    </location>
</feature>
<sequence>MVISLLDDHPVFTHPIALLAMSAIVFSLLALPMRAWRLRSASSYNLSAQAAAQAQASNKAQSVPDSLEKPEGAENKTALELKKDTESVAVVEGVAEDDKVASSPVNGEFPESESSEQAAKKKRTKERRKRGKKAAGGAQYLRVPDDNASLSSSGGESAPRTPIDESMPAADSAEPQAREDDNAENMFPRESDSPQHVELPALSIDKVEDSAHVADGDNEATPSPPDIVDAGPSTSPLASPVQTGLLLTNVDINDSTSSIISPSEPTPVAPSSPAPHTLERRRSSSANSGSSTPPPPESPVSTTFTSTSASLPTPPSMMNSADLPPSKDADDHSADTSDEIDGEVRIRPSATWPEIVVHGQPEVSEQLGLTASVSVPADWDSTLDWRPSESASPVKASPPAPEPVHVPVSASASDVSEPELEPASVSAPTPTAAATPAPTNARHRSRSRKNNRSPPPHARSPPPPRFSRSPPPSTLDPTLIFPSLNSVPPPNASMATQIASLKGALEAARLREDKSRAEAEAARRECETLKWRWSEETRIWRSRDAELQAHIVHLMHQVQSMQAQSPHTHQQASSVPYMSPTSATTSQSGGYLPTFSPYGQPHSQQGFPTQPYVYPGSQPHSRAGSPQPPFAFPASSQGYEMYEAPSMLGAYGGAEVASAILKRPDNMSEDGWVGGPTSSSESLGRDDGTKVRRVGGRGGGWAPQSGVDLTVPHAEAEEDNERTPGLDLKFASVGGLAYSES</sequence>
<dbReference type="OrthoDB" id="3071207at2759"/>
<dbReference type="HOGENOM" id="CLU_374670_0_0_1"/>
<evidence type="ECO:0000256" key="2">
    <source>
        <dbReference type="SAM" id="Phobius"/>
    </source>
</evidence>
<feature type="compositionally biased region" description="Basic residues" evidence="1">
    <location>
        <begin position="441"/>
        <end position="451"/>
    </location>
</feature>
<dbReference type="InParanoid" id="A0A067MGD0"/>
<feature type="region of interest" description="Disordered" evidence="1">
    <location>
        <begin position="379"/>
        <end position="488"/>
    </location>
</feature>
<organism evidence="3 4">
    <name type="scientific">Botryobasidium botryosum (strain FD-172 SS1)</name>
    <dbReference type="NCBI Taxonomy" id="930990"/>
    <lineage>
        <taxon>Eukaryota</taxon>
        <taxon>Fungi</taxon>
        <taxon>Dikarya</taxon>
        <taxon>Basidiomycota</taxon>
        <taxon>Agaricomycotina</taxon>
        <taxon>Agaricomycetes</taxon>
        <taxon>Cantharellales</taxon>
        <taxon>Botryobasidiaceae</taxon>
        <taxon>Botryobasidium</taxon>
    </lineage>
</organism>
<keyword evidence="2" id="KW-0812">Transmembrane</keyword>
<evidence type="ECO:0000313" key="3">
    <source>
        <dbReference type="EMBL" id="KDQ10641.1"/>
    </source>
</evidence>
<feature type="compositionally biased region" description="Low complexity" evidence="1">
    <location>
        <begin position="427"/>
        <end position="440"/>
    </location>
</feature>
<dbReference type="AlphaFoldDB" id="A0A067MGD0"/>
<dbReference type="Proteomes" id="UP000027195">
    <property type="component" value="Unassembled WGS sequence"/>
</dbReference>
<feature type="compositionally biased region" description="Basic and acidic residues" evidence="1">
    <location>
        <begin position="325"/>
        <end position="335"/>
    </location>
</feature>
<feature type="region of interest" description="Disordered" evidence="1">
    <location>
        <begin position="666"/>
        <end position="709"/>
    </location>
</feature>
<feature type="transmembrane region" description="Helical" evidence="2">
    <location>
        <begin position="12"/>
        <end position="31"/>
    </location>
</feature>
<feature type="compositionally biased region" description="Pro residues" evidence="1">
    <location>
        <begin position="264"/>
        <end position="273"/>
    </location>
</feature>
<accession>A0A067MGD0</accession>
<proteinExistence type="predicted"/>
<feature type="compositionally biased region" description="Low complexity" evidence="1">
    <location>
        <begin position="299"/>
        <end position="311"/>
    </location>
</feature>
<feature type="compositionally biased region" description="Basic residues" evidence="1">
    <location>
        <begin position="120"/>
        <end position="133"/>
    </location>
</feature>
<dbReference type="STRING" id="930990.A0A067MGD0"/>
<keyword evidence="2" id="KW-1133">Transmembrane helix</keyword>
<feature type="compositionally biased region" description="Basic and acidic residues" evidence="1">
    <location>
        <begin position="205"/>
        <end position="215"/>
    </location>
</feature>
<name>A0A067MGD0_BOTB1</name>
<feature type="region of interest" description="Disordered" evidence="1">
    <location>
        <begin position="93"/>
        <end position="242"/>
    </location>
</feature>
<keyword evidence="2" id="KW-0472">Membrane</keyword>
<feature type="compositionally biased region" description="Polar residues" evidence="1">
    <location>
        <begin position="232"/>
        <end position="242"/>
    </location>
</feature>
<evidence type="ECO:0000313" key="4">
    <source>
        <dbReference type="Proteomes" id="UP000027195"/>
    </source>
</evidence>
<feature type="compositionally biased region" description="Basic and acidic residues" evidence="1">
    <location>
        <begin position="66"/>
        <end position="76"/>
    </location>
</feature>
<gene>
    <name evidence="3" type="ORF">BOTBODRAFT_177922</name>
</gene>
<feature type="region of interest" description="Disordered" evidence="1">
    <location>
        <begin position="255"/>
        <end position="353"/>
    </location>
</feature>
<dbReference type="EMBL" id="KL198065">
    <property type="protein sequence ID" value="KDQ10641.1"/>
    <property type="molecule type" value="Genomic_DNA"/>
</dbReference>
<keyword evidence="4" id="KW-1185">Reference proteome</keyword>
<feature type="compositionally biased region" description="Polar residues" evidence="1">
    <location>
        <begin position="564"/>
        <end position="589"/>
    </location>
</feature>
<protein>
    <submittedName>
        <fullName evidence="3">Uncharacterized protein</fullName>
    </submittedName>
</protein>